<dbReference type="Pfam" id="PF13614">
    <property type="entry name" value="AAA_31"/>
    <property type="match status" value="1"/>
</dbReference>
<evidence type="ECO:0000256" key="8">
    <source>
        <dbReference type="ARBA" id="ARBA00051245"/>
    </source>
</evidence>
<dbReference type="InterPro" id="IPR025669">
    <property type="entry name" value="AAA_dom"/>
</dbReference>
<keyword evidence="7" id="KW-0829">Tyrosine-protein kinase</keyword>
<dbReference type="RefSeq" id="WP_106255871.1">
    <property type="nucleotide sequence ID" value="NZ_CAWNSW010000046.1"/>
</dbReference>
<evidence type="ECO:0000256" key="6">
    <source>
        <dbReference type="ARBA" id="ARBA00022840"/>
    </source>
</evidence>
<dbReference type="InterPro" id="IPR050445">
    <property type="entry name" value="Bact_polysacc_biosynth/exp"/>
</dbReference>
<evidence type="ECO:0000256" key="3">
    <source>
        <dbReference type="ARBA" id="ARBA00022679"/>
    </source>
</evidence>
<evidence type="ECO:0000256" key="1">
    <source>
        <dbReference type="ARBA" id="ARBA00007316"/>
    </source>
</evidence>
<accession>A0A2T1ED11</accession>
<comment type="similarity">
    <text evidence="1">Belongs to the CpsD/CapB family.</text>
</comment>
<feature type="compositionally biased region" description="Polar residues" evidence="10">
    <location>
        <begin position="1"/>
        <end position="13"/>
    </location>
</feature>
<keyword evidence="11" id="KW-0472">Membrane</keyword>
<dbReference type="Proteomes" id="UP000239576">
    <property type="component" value="Unassembled WGS sequence"/>
</dbReference>
<organism evidence="13 14">
    <name type="scientific">Stenomitos frigidus ULC18</name>
    <dbReference type="NCBI Taxonomy" id="2107698"/>
    <lineage>
        <taxon>Bacteria</taxon>
        <taxon>Bacillati</taxon>
        <taxon>Cyanobacteriota</taxon>
        <taxon>Cyanophyceae</taxon>
        <taxon>Leptolyngbyales</taxon>
        <taxon>Leptolyngbyaceae</taxon>
        <taxon>Stenomitos</taxon>
    </lineage>
</organism>
<dbReference type="NCBIfam" id="TIGR01007">
    <property type="entry name" value="eps_fam"/>
    <property type="match status" value="1"/>
</dbReference>
<comment type="caution">
    <text evidence="13">The sequence shown here is derived from an EMBL/GenBank/DDBJ whole genome shotgun (WGS) entry which is preliminary data.</text>
</comment>
<sequence>MKAEQYTQDSSLNDQERSRGNGMLGDEAADSTGGQKGLDLSPLVRMIQRNALLIAGVTTAGAALVVYSMLSGPRTYKGHFQLLVEPITAQARLADPAAISRPGAQQPDAVDYPTLIQVLQSPELLSKIATEIQRRYPDVTANSLAAAASSKALVIKRYEVMAQRFGSDASDPTKVLDVSYKGQDPQKVEFILQELARGYLRYSLEDRKTRIGGGVQFIEDQLPSLQRRVNDLEGELQALKQRYRIADPTTEGAQLSTQAQGVQAQQLETQRNLAEQQALFARLQAQLGITPEQALAASSLSENTSYQTQVAELKRIQALIASKSARYSDDSPVIRGLREQQTKIEQFLDQEARKNLGLTASNAAIDPRILAFQNALRIDLIKQLVTAANTTQQLQVRKQAIAQSQAFLNQKLQEFPVVVRQYTGLSQRLDLARTTLNQFLTQRETLRIEAAQKEVPWEIVSAPSIDRDGKNNPIPSASIEPKFLIAGLGACLLLGLAAALLKEKSRNQFYSAEDMEGSLKLPLLATIPFRAGLNQTTNSLAAPRSDAFSKAFSSLYTNIHFLNTNSAVRSIVVSSAEAGDGKTMVAFHLALEAASMGQRVLLVDTNMRSPQVHALFSLPNSAGLNEVLSGKAELEQAIQRSPVDNSLSVLTAGQTLPDSGRALASNKMQGLMQKLHDKFDLVIYDTSALSDFSDANFLAAQSSGLLMVAGVAKTKRSVLTQVIAELGRFRLPVLGFVPNHPGRGTANAYNQPGQFGQSFTGKPTLLENLKMLKPNE</sequence>
<name>A0A2T1ED11_9CYAN</name>
<dbReference type="PANTHER" id="PTHR32309">
    <property type="entry name" value="TYROSINE-PROTEIN KINASE"/>
    <property type="match status" value="1"/>
</dbReference>
<proteinExistence type="inferred from homology"/>
<evidence type="ECO:0000256" key="10">
    <source>
        <dbReference type="SAM" id="MobiDB-lite"/>
    </source>
</evidence>
<feature type="domain" description="AAA" evidence="12">
    <location>
        <begin position="569"/>
        <end position="701"/>
    </location>
</feature>
<dbReference type="SUPFAM" id="SSF52540">
    <property type="entry name" value="P-loop containing nucleoside triphosphate hydrolases"/>
    <property type="match status" value="1"/>
</dbReference>
<evidence type="ECO:0000259" key="12">
    <source>
        <dbReference type="Pfam" id="PF13614"/>
    </source>
</evidence>
<keyword evidence="3" id="KW-0808">Transferase</keyword>
<reference evidence="13 14" key="2">
    <citation type="submission" date="2018-03" db="EMBL/GenBank/DDBJ databases">
        <title>The ancient ancestry and fast evolution of plastids.</title>
        <authorList>
            <person name="Moore K.R."/>
            <person name="Magnabosco C."/>
            <person name="Momper L."/>
            <person name="Gold D.A."/>
            <person name="Bosak T."/>
            <person name="Fournier G.P."/>
        </authorList>
    </citation>
    <scope>NUCLEOTIDE SEQUENCE [LARGE SCALE GENOMIC DNA]</scope>
    <source>
        <strain evidence="13 14">ULC18</strain>
    </source>
</reference>
<dbReference type="OrthoDB" id="580971at2"/>
<dbReference type="InterPro" id="IPR005702">
    <property type="entry name" value="Wzc-like_C"/>
</dbReference>
<dbReference type="EC" id="2.7.10.2" evidence="2"/>
<protein>
    <recommendedName>
        <fullName evidence="2">non-specific protein-tyrosine kinase</fullName>
        <ecNumber evidence="2">2.7.10.2</ecNumber>
    </recommendedName>
</protein>
<dbReference type="GO" id="GO:0005886">
    <property type="term" value="C:plasma membrane"/>
    <property type="evidence" value="ECO:0007669"/>
    <property type="project" value="TreeGrafter"/>
</dbReference>
<evidence type="ECO:0000256" key="2">
    <source>
        <dbReference type="ARBA" id="ARBA00011903"/>
    </source>
</evidence>
<keyword evidence="14" id="KW-1185">Reference proteome</keyword>
<evidence type="ECO:0000256" key="11">
    <source>
        <dbReference type="SAM" id="Phobius"/>
    </source>
</evidence>
<keyword evidence="5" id="KW-0418">Kinase</keyword>
<evidence type="ECO:0000313" key="13">
    <source>
        <dbReference type="EMBL" id="PSB30573.1"/>
    </source>
</evidence>
<keyword evidence="9" id="KW-0175">Coiled coil</keyword>
<keyword evidence="11" id="KW-0812">Transmembrane</keyword>
<evidence type="ECO:0000256" key="9">
    <source>
        <dbReference type="SAM" id="Coils"/>
    </source>
</evidence>
<dbReference type="GO" id="GO:0005524">
    <property type="term" value="F:ATP binding"/>
    <property type="evidence" value="ECO:0007669"/>
    <property type="project" value="UniProtKB-KW"/>
</dbReference>
<dbReference type="GO" id="GO:0004715">
    <property type="term" value="F:non-membrane spanning protein tyrosine kinase activity"/>
    <property type="evidence" value="ECO:0007669"/>
    <property type="project" value="UniProtKB-EC"/>
</dbReference>
<reference evidence="14" key="1">
    <citation type="submission" date="2018-02" db="EMBL/GenBank/DDBJ databases">
        <authorList>
            <person name="Moore K."/>
            <person name="Momper L."/>
        </authorList>
    </citation>
    <scope>NUCLEOTIDE SEQUENCE [LARGE SCALE GENOMIC DNA]</scope>
    <source>
        <strain evidence="14">ULC18</strain>
    </source>
</reference>
<dbReference type="PANTHER" id="PTHR32309:SF13">
    <property type="entry name" value="FERRIC ENTEROBACTIN TRANSPORT PROTEIN FEPE"/>
    <property type="match status" value="1"/>
</dbReference>
<feature type="coiled-coil region" evidence="9">
    <location>
        <begin position="215"/>
        <end position="284"/>
    </location>
</feature>
<dbReference type="CDD" id="cd05387">
    <property type="entry name" value="BY-kinase"/>
    <property type="match status" value="1"/>
</dbReference>
<dbReference type="AlphaFoldDB" id="A0A2T1ED11"/>
<evidence type="ECO:0000313" key="14">
    <source>
        <dbReference type="Proteomes" id="UP000239576"/>
    </source>
</evidence>
<dbReference type="EMBL" id="PVWK01000050">
    <property type="protein sequence ID" value="PSB30573.1"/>
    <property type="molecule type" value="Genomic_DNA"/>
</dbReference>
<dbReference type="Gene3D" id="3.40.50.300">
    <property type="entry name" value="P-loop containing nucleotide triphosphate hydrolases"/>
    <property type="match status" value="1"/>
</dbReference>
<dbReference type="InterPro" id="IPR027417">
    <property type="entry name" value="P-loop_NTPase"/>
</dbReference>
<comment type="catalytic activity">
    <reaction evidence="8">
        <text>L-tyrosyl-[protein] + ATP = O-phospho-L-tyrosyl-[protein] + ADP + H(+)</text>
        <dbReference type="Rhea" id="RHEA:10596"/>
        <dbReference type="Rhea" id="RHEA-COMP:10136"/>
        <dbReference type="Rhea" id="RHEA-COMP:20101"/>
        <dbReference type="ChEBI" id="CHEBI:15378"/>
        <dbReference type="ChEBI" id="CHEBI:30616"/>
        <dbReference type="ChEBI" id="CHEBI:46858"/>
        <dbReference type="ChEBI" id="CHEBI:61978"/>
        <dbReference type="ChEBI" id="CHEBI:456216"/>
        <dbReference type="EC" id="2.7.10.2"/>
    </reaction>
</comment>
<gene>
    <name evidence="13" type="ORF">C7B82_08480</name>
</gene>
<keyword evidence="11" id="KW-1133">Transmembrane helix</keyword>
<keyword evidence="6" id="KW-0067">ATP-binding</keyword>
<keyword evidence="4" id="KW-0547">Nucleotide-binding</keyword>
<feature type="transmembrane region" description="Helical" evidence="11">
    <location>
        <begin position="51"/>
        <end position="70"/>
    </location>
</feature>
<feature type="region of interest" description="Disordered" evidence="10">
    <location>
        <begin position="1"/>
        <end position="35"/>
    </location>
</feature>
<evidence type="ECO:0000256" key="4">
    <source>
        <dbReference type="ARBA" id="ARBA00022741"/>
    </source>
</evidence>
<evidence type="ECO:0000256" key="5">
    <source>
        <dbReference type="ARBA" id="ARBA00022777"/>
    </source>
</evidence>
<evidence type="ECO:0000256" key="7">
    <source>
        <dbReference type="ARBA" id="ARBA00023137"/>
    </source>
</evidence>